<dbReference type="InterPro" id="IPR049052">
    <property type="entry name" value="nSTAND1"/>
</dbReference>
<dbReference type="Proteomes" id="UP000316639">
    <property type="component" value="Unassembled WGS sequence"/>
</dbReference>
<keyword evidence="2" id="KW-0677">Repeat</keyword>
<dbReference type="InterPro" id="IPR019775">
    <property type="entry name" value="WD40_repeat_CS"/>
</dbReference>
<dbReference type="RefSeq" id="WP_146357692.1">
    <property type="nucleotide sequence ID" value="NZ_VOBR01000025.1"/>
</dbReference>
<dbReference type="InterPro" id="IPR001387">
    <property type="entry name" value="Cro/C1-type_HTH"/>
</dbReference>
<dbReference type="InterPro" id="IPR020472">
    <property type="entry name" value="WD40_PAC1"/>
</dbReference>
<dbReference type="Pfam" id="PF20703">
    <property type="entry name" value="nSTAND1"/>
    <property type="match status" value="1"/>
</dbReference>
<name>A0A563EKW5_9PSEU</name>
<feature type="repeat" description="WD" evidence="3">
    <location>
        <begin position="593"/>
        <end position="634"/>
    </location>
</feature>
<comment type="caution">
    <text evidence="6">The sequence shown here is derived from an EMBL/GenBank/DDBJ whole genome shotgun (WGS) entry which is preliminary data.</text>
</comment>
<feature type="transmembrane region" description="Helical" evidence="4">
    <location>
        <begin position="512"/>
        <end position="532"/>
    </location>
</feature>
<keyword evidence="4" id="KW-0812">Transmembrane</keyword>
<feature type="repeat" description="WD" evidence="3">
    <location>
        <begin position="681"/>
        <end position="722"/>
    </location>
</feature>
<keyword evidence="7" id="KW-1185">Reference proteome</keyword>
<feature type="repeat" description="WD" evidence="3">
    <location>
        <begin position="726"/>
        <end position="767"/>
    </location>
</feature>
<evidence type="ECO:0000313" key="6">
    <source>
        <dbReference type="EMBL" id="TWP47584.1"/>
    </source>
</evidence>
<gene>
    <name evidence="6" type="ORF">FKR81_32005</name>
</gene>
<dbReference type="PROSITE" id="PS00678">
    <property type="entry name" value="WD_REPEATS_1"/>
    <property type="match status" value="3"/>
</dbReference>
<keyword evidence="4" id="KW-1133">Transmembrane helix</keyword>
<feature type="repeat" description="WD" evidence="3">
    <location>
        <begin position="636"/>
        <end position="677"/>
    </location>
</feature>
<dbReference type="Gene3D" id="2.130.10.10">
    <property type="entry name" value="YVTN repeat-like/Quinoprotein amine dehydrogenase"/>
    <property type="match status" value="2"/>
</dbReference>
<dbReference type="PROSITE" id="PS50082">
    <property type="entry name" value="WD_REPEATS_2"/>
    <property type="match status" value="7"/>
</dbReference>
<dbReference type="SUPFAM" id="SSF52540">
    <property type="entry name" value="P-loop containing nucleoside triphosphate hydrolases"/>
    <property type="match status" value="1"/>
</dbReference>
<feature type="repeat" description="WD" evidence="3">
    <location>
        <begin position="772"/>
        <end position="813"/>
    </location>
</feature>
<sequence length="931" mass="100509">MARTERPLDGEDGPVLRFAEDLRKLRQKAGTPPYRELSKRAHYSSGALSDAAAGRKLPTLPVALAYVRACEGDVDEWESRWHEVVGEINAPEVAEAPDEGPYAGLAAFGEEDAEWFFGRDRLVDELCERVREHRFVAVVGPSGSGKSSLLRAGLLHARATGLRGLATGPVLVMAPGAHPLEELAIRLARLSGGSAAAVLAELRNDGVLPAPDGLLLVIDQFEELFTVCRDAAERARFLSLLDTAAKVRIVIGVRADFYAHCAQHHELVGVLRDAQVVVGPMTTAELRSAVTEPALRVGGQAEAELVSQVVADATGRPGVLPLMSHALLETWRRRRGSTMTLAGYEAAGGMAQAIAHTAEGVYDALNEDQRRLAREVFVRLCELGEGTEDTKRRVQRAELDPEVEPVLEQLAGARLVTLDRDTVEITHEALIRCWPQLRGWLDDDRENLCRHRQLTEATTAWESLDHDQGALYRGTRLDLAREIPPAHLSRRERAFLDASVAAGKRRVRRSRYLTALLVVLLVVSTVATVYAGRASSQMTVQRNAVLSQKVSAEAVALRTVNRPLAAQLSLAAYRLSPTAEARDSLLSVLAHPITAHTGTVNAAVYAPDGRLLVTGSADKTVKTWDVNDPAEPVELATAQTGAVYGVAISPDGRTFATAGVDRTVQLWDITDPRAPRKITSLTGHTNVVYSVAFSPDGRTLGSGSYDQTSRLWDVSTLSAPTEIAHLTDYGSIVKQVAFSPDGRTFAAGADDRTVHLWDTTNPRQTKLVTVLKTGHSDMVPSLTFSPDGKLLATGSDDRTIRLWDVTDRAAPKLLTTLTGHGAVVMAVGFSPDSRTLASGADDSTARLWHVSDPAHAVVRAVITGHSGSVQSVRFSPDGTRLATSSTDRTAQIQDLDPDKGAASVCALPPPRMTEAEWAEHFPDLDFQPPCP</sequence>
<accession>A0A563EKW5</accession>
<protein>
    <recommendedName>
        <fullName evidence="5">HTH cro/C1-type domain-containing protein</fullName>
    </recommendedName>
</protein>
<dbReference type="SMART" id="SM00320">
    <property type="entry name" value="WD40"/>
    <property type="match status" value="7"/>
</dbReference>
<feature type="repeat" description="WD" evidence="3">
    <location>
        <begin position="817"/>
        <end position="858"/>
    </location>
</feature>
<dbReference type="EMBL" id="VOBR01000025">
    <property type="protein sequence ID" value="TWP47584.1"/>
    <property type="molecule type" value="Genomic_DNA"/>
</dbReference>
<keyword evidence="1 3" id="KW-0853">WD repeat</keyword>
<dbReference type="SMART" id="SM00530">
    <property type="entry name" value="HTH_XRE"/>
    <property type="match status" value="1"/>
</dbReference>
<organism evidence="6 7">
    <name type="scientific">Lentzea tibetensis</name>
    <dbReference type="NCBI Taxonomy" id="2591470"/>
    <lineage>
        <taxon>Bacteria</taxon>
        <taxon>Bacillati</taxon>
        <taxon>Actinomycetota</taxon>
        <taxon>Actinomycetes</taxon>
        <taxon>Pseudonocardiales</taxon>
        <taxon>Pseudonocardiaceae</taxon>
        <taxon>Lentzea</taxon>
    </lineage>
</organism>
<dbReference type="PROSITE" id="PS50294">
    <property type="entry name" value="WD_REPEATS_REGION"/>
    <property type="match status" value="7"/>
</dbReference>
<dbReference type="Pfam" id="PF00400">
    <property type="entry name" value="WD40"/>
    <property type="match status" value="7"/>
</dbReference>
<evidence type="ECO:0000313" key="7">
    <source>
        <dbReference type="Proteomes" id="UP000316639"/>
    </source>
</evidence>
<evidence type="ECO:0000256" key="3">
    <source>
        <dbReference type="PROSITE-ProRule" id="PRU00221"/>
    </source>
</evidence>
<dbReference type="CDD" id="cd00200">
    <property type="entry name" value="WD40"/>
    <property type="match status" value="1"/>
</dbReference>
<feature type="domain" description="HTH cro/C1-type" evidence="5">
    <location>
        <begin position="21"/>
        <end position="77"/>
    </location>
</feature>
<keyword evidence="4" id="KW-0472">Membrane</keyword>
<dbReference type="PRINTS" id="PR00320">
    <property type="entry name" value="GPROTEINBRPT"/>
</dbReference>
<dbReference type="SUPFAM" id="SSF50978">
    <property type="entry name" value="WD40 repeat-like"/>
    <property type="match status" value="1"/>
</dbReference>
<dbReference type="AlphaFoldDB" id="A0A563EKW5"/>
<dbReference type="InterPro" id="IPR015943">
    <property type="entry name" value="WD40/YVTN_repeat-like_dom_sf"/>
</dbReference>
<evidence type="ECO:0000259" key="5">
    <source>
        <dbReference type="SMART" id="SM00530"/>
    </source>
</evidence>
<reference evidence="6 7" key="1">
    <citation type="submission" date="2019-07" db="EMBL/GenBank/DDBJ databases">
        <title>Lentzea xizangensis sp. nov., isolated from Qinghai-Tibetan Plateau Soils.</title>
        <authorList>
            <person name="Huang J."/>
        </authorList>
    </citation>
    <scope>NUCLEOTIDE SEQUENCE [LARGE SCALE GENOMIC DNA]</scope>
    <source>
        <strain evidence="6 7">FXJ1.1311</strain>
    </source>
</reference>
<dbReference type="OrthoDB" id="166850at2"/>
<dbReference type="InterPro" id="IPR001680">
    <property type="entry name" value="WD40_rpt"/>
</dbReference>
<feature type="repeat" description="WD" evidence="3">
    <location>
        <begin position="862"/>
        <end position="903"/>
    </location>
</feature>
<evidence type="ECO:0000256" key="4">
    <source>
        <dbReference type="SAM" id="Phobius"/>
    </source>
</evidence>
<evidence type="ECO:0000256" key="1">
    <source>
        <dbReference type="ARBA" id="ARBA00022574"/>
    </source>
</evidence>
<dbReference type="InterPro" id="IPR036322">
    <property type="entry name" value="WD40_repeat_dom_sf"/>
</dbReference>
<dbReference type="PANTHER" id="PTHR22847">
    <property type="entry name" value="WD40 REPEAT PROTEIN"/>
    <property type="match status" value="1"/>
</dbReference>
<proteinExistence type="predicted"/>
<evidence type="ECO:0000256" key="2">
    <source>
        <dbReference type="ARBA" id="ARBA00022737"/>
    </source>
</evidence>
<dbReference type="Gene3D" id="3.40.50.300">
    <property type="entry name" value="P-loop containing nucleotide triphosphate hydrolases"/>
    <property type="match status" value="1"/>
</dbReference>
<dbReference type="PANTHER" id="PTHR22847:SF637">
    <property type="entry name" value="WD REPEAT DOMAIN 5B"/>
    <property type="match status" value="1"/>
</dbReference>
<dbReference type="InterPro" id="IPR027417">
    <property type="entry name" value="P-loop_NTPase"/>
</dbReference>